<evidence type="ECO:0000256" key="7">
    <source>
        <dbReference type="ARBA" id="ARBA00022553"/>
    </source>
</evidence>
<dbReference type="PROSITE" id="PS00107">
    <property type="entry name" value="PROTEIN_KINASE_ATP"/>
    <property type="match status" value="1"/>
</dbReference>
<evidence type="ECO:0000256" key="3">
    <source>
        <dbReference type="ARBA" id="ARBA00010886"/>
    </source>
</evidence>
<dbReference type="CDD" id="cd08215">
    <property type="entry name" value="STKc_Nek"/>
    <property type="match status" value="1"/>
</dbReference>
<keyword evidence="7" id="KW-0597">Phosphoprotein</keyword>
<evidence type="ECO:0000256" key="11">
    <source>
        <dbReference type="ARBA" id="ARBA00022840"/>
    </source>
</evidence>
<comment type="subcellular location">
    <subcellularLocation>
        <location evidence="2">Cytoplasm</location>
    </subcellularLocation>
</comment>
<evidence type="ECO:0000313" key="16">
    <source>
        <dbReference type="EMBL" id="CAG2059560.1"/>
    </source>
</evidence>
<dbReference type="InterPro" id="IPR051997">
    <property type="entry name" value="STK_NEK"/>
</dbReference>
<evidence type="ECO:0000256" key="12">
    <source>
        <dbReference type="ARBA" id="ARBA00022842"/>
    </source>
</evidence>
<dbReference type="InterPro" id="IPR011009">
    <property type="entry name" value="Kinase-like_dom_sf"/>
</dbReference>
<evidence type="ECO:0000256" key="1">
    <source>
        <dbReference type="ARBA" id="ARBA00001946"/>
    </source>
</evidence>
<comment type="similarity">
    <text evidence="3">Belongs to the protein kinase superfamily. NEK Ser/Thr protein kinase family. NIMA subfamily.</text>
</comment>
<evidence type="ECO:0000256" key="10">
    <source>
        <dbReference type="ARBA" id="ARBA00022777"/>
    </source>
</evidence>
<dbReference type="SMART" id="SM00220">
    <property type="entry name" value="S_TKc"/>
    <property type="match status" value="1"/>
</dbReference>
<dbReference type="InterPro" id="IPR017441">
    <property type="entry name" value="Protein_kinase_ATP_BS"/>
</dbReference>
<protein>
    <recommendedName>
        <fullName evidence="4">non-specific serine/threonine protein kinase</fullName>
        <ecNumber evidence="4">2.7.11.1</ecNumber>
    </recommendedName>
</protein>
<dbReference type="PANTHER" id="PTHR44535:SF5">
    <property type="entry name" value="PROTEIN KINASE DOMAIN-CONTAINING PROTEIN"/>
    <property type="match status" value="1"/>
</dbReference>
<dbReference type="PROSITE" id="PS00108">
    <property type="entry name" value="PROTEIN_KINASE_ST"/>
    <property type="match status" value="1"/>
</dbReference>
<evidence type="ECO:0000313" key="17">
    <source>
        <dbReference type="Proteomes" id="UP001153148"/>
    </source>
</evidence>
<evidence type="ECO:0000256" key="2">
    <source>
        <dbReference type="ARBA" id="ARBA00004496"/>
    </source>
</evidence>
<dbReference type="PROSITE" id="PS50011">
    <property type="entry name" value="PROTEIN_KINASE_DOM"/>
    <property type="match status" value="1"/>
</dbReference>
<comment type="caution">
    <text evidence="16">The sequence shown here is derived from an EMBL/GenBank/DDBJ whole genome shotgun (WGS) entry which is preliminary data.</text>
</comment>
<evidence type="ECO:0000256" key="9">
    <source>
        <dbReference type="ARBA" id="ARBA00022741"/>
    </source>
</evidence>
<keyword evidence="11 14" id="KW-0067">ATP-binding</keyword>
<dbReference type="InterPro" id="IPR000719">
    <property type="entry name" value="Prot_kinase_dom"/>
</dbReference>
<dbReference type="SUPFAM" id="SSF50985">
    <property type="entry name" value="RCC1/BLIP-II"/>
    <property type="match status" value="1"/>
</dbReference>
<dbReference type="InterPro" id="IPR009091">
    <property type="entry name" value="RCC1/BLIP-II"/>
</dbReference>
<dbReference type="EMBL" id="CAJPIN010009911">
    <property type="protein sequence ID" value="CAG2059560.1"/>
    <property type="molecule type" value="Genomic_DNA"/>
</dbReference>
<reference evidence="16" key="1">
    <citation type="submission" date="2021-03" db="EMBL/GenBank/DDBJ databases">
        <authorList>
            <person name="Tran Van P."/>
        </authorList>
    </citation>
    <scope>NUCLEOTIDE SEQUENCE</scope>
</reference>
<comment type="cofactor">
    <cofactor evidence="1">
        <name>Mg(2+)</name>
        <dbReference type="ChEBI" id="CHEBI:18420"/>
    </cofactor>
</comment>
<evidence type="ECO:0000256" key="5">
    <source>
        <dbReference type="ARBA" id="ARBA00022490"/>
    </source>
</evidence>
<proteinExistence type="inferred from homology"/>
<dbReference type="SUPFAM" id="SSF56112">
    <property type="entry name" value="Protein kinase-like (PK-like)"/>
    <property type="match status" value="1"/>
</dbReference>
<keyword evidence="5" id="KW-0963">Cytoplasm</keyword>
<accession>A0ABN7P0S7</accession>
<evidence type="ECO:0000259" key="15">
    <source>
        <dbReference type="PROSITE" id="PS50011"/>
    </source>
</evidence>
<keyword evidence="6" id="KW-0723">Serine/threonine-protein kinase</keyword>
<gene>
    <name evidence="16" type="ORF">TPAB3V08_LOCUS6522</name>
</gene>
<evidence type="ECO:0000256" key="13">
    <source>
        <dbReference type="PROSITE-ProRule" id="PRU00235"/>
    </source>
</evidence>
<name>A0ABN7P0S7_TIMPD</name>
<keyword evidence="12" id="KW-0460">Magnesium</keyword>
<evidence type="ECO:0000256" key="4">
    <source>
        <dbReference type="ARBA" id="ARBA00012513"/>
    </source>
</evidence>
<keyword evidence="10" id="KW-0808">Transferase</keyword>
<organism evidence="16 17">
    <name type="scientific">Timema podura</name>
    <name type="common">Walking stick</name>
    <dbReference type="NCBI Taxonomy" id="61482"/>
    <lineage>
        <taxon>Eukaryota</taxon>
        <taxon>Metazoa</taxon>
        <taxon>Ecdysozoa</taxon>
        <taxon>Arthropoda</taxon>
        <taxon>Hexapoda</taxon>
        <taxon>Insecta</taxon>
        <taxon>Pterygota</taxon>
        <taxon>Neoptera</taxon>
        <taxon>Polyneoptera</taxon>
        <taxon>Phasmatodea</taxon>
        <taxon>Timematodea</taxon>
        <taxon>Timematoidea</taxon>
        <taxon>Timematidae</taxon>
        <taxon>Timema</taxon>
    </lineage>
</organism>
<dbReference type="InterPro" id="IPR008271">
    <property type="entry name" value="Ser/Thr_kinase_AS"/>
</dbReference>
<dbReference type="Pfam" id="PF00415">
    <property type="entry name" value="RCC1"/>
    <property type="match status" value="1"/>
</dbReference>
<dbReference type="PANTHER" id="PTHR44535">
    <property type="entry name" value="PROTEIN CBG16200"/>
    <property type="match status" value="1"/>
</dbReference>
<feature type="repeat" description="RCC1" evidence="13">
    <location>
        <begin position="477"/>
        <end position="529"/>
    </location>
</feature>
<dbReference type="Gene3D" id="3.30.200.20">
    <property type="entry name" value="Phosphorylase Kinase, domain 1"/>
    <property type="match status" value="1"/>
</dbReference>
<feature type="binding site" evidence="14">
    <location>
        <position position="181"/>
    </location>
    <ligand>
        <name>ATP</name>
        <dbReference type="ChEBI" id="CHEBI:30616"/>
    </ligand>
</feature>
<dbReference type="Gene3D" id="2.130.10.30">
    <property type="entry name" value="Regulator of chromosome condensation 1/beta-lactamase-inhibitor protein II"/>
    <property type="match status" value="1"/>
</dbReference>
<evidence type="ECO:0000256" key="14">
    <source>
        <dbReference type="PROSITE-ProRule" id="PRU10141"/>
    </source>
</evidence>
<dbReference type="EC" id="2.7.11.1" evidence="4"/>
<dbReference type="Proteomes" id="UP001153148">
    <property type="component" value="Unassembled WGS sequence"/>
</dbReference>
<keyword evidence="9 14" id="KW-0547">Nucleotide-binding</keyword>
<evidence type="ECO:0000256" key="8">
    <source>
        <dbReference type="ARBA" id="ARBA00022723"/>
    </source>
</evidence>
<evidence type="ECO:0000256" key="6">
    <source>
        <dbReference type="ARBA" id="ARBA00022527"/>
    </source>
</evidence>
<sequence>MNGSLVLVEQSLGRRKINSIAILMHCSETEIFICFSGSKVLSLQSVKSDLSIREFFSRLVGKHTNYSDSCRLDFLNASPALHVNGGLMARQLELLLNMPVGMSKDLFGTDVQMTRAHGDPTLHLTLGELYFNIEELRAKLQTESDSNRLDGYEKIRTVGKGAFGTAVLYRRVSDDTMVVIKEVNMNDLTASERQMALNEAQVLSVLDHPNIISYLGSFERDGVLMIEMEYADGGTLAQMLARRERRVDEREIVMLFRQIVAAIRYMHDHNILHRDLKTANVFLTKDNTIKVGDFGISKIMTTRAQAQTVLGTPYYISPEMCEGKQYDQKSDIWALGCILYEMACLQKTFEGSNLPALVNKIMKGQFQPIPLGYSPGFRQLVHDLLQKEPVFRPTAAEILESRLPKLLDSLREDGGDWFLDHGGSLPNVNSTNNRSVLYEFEAYEAEVSLTPIQLPPRSRVTEVSTSNTHVIALTSELLVYTWGEGKRGQLGHGEAVAWKQNPECVEALRGKTINRAGAGDGYSVFVSDSGMLMTCGDGTFGCLGHGDWNNALKPRLIG</sequence>
<dbReference type="Gene3D" id="1.10.510.10">
    <property type="entry name" value="Transferase(Phosphotransferase) domain 1"/>
    <property type="match status" value="1"/>
</dbReference>
<dbReference type="PROSITE" id="PS50012">
    <property type="entry name" value="RCC1_3"/>
    <property type="match status" value="1"/>
</dbReference>
<keyword evidence="10" id="KW-0418">Kinase</keyword>
<dbReference type="InterPro" id="IPR000408">
    <property type="entry name" value="Reg_chr_condens"/>
</dbReference>
<keyword evidence="17" id="KW-1185">Reference proteome</keyword>
<feature type="domain" description="Protein kinase" evidence="15">
    <location>
        <begin position="152"/>
        <end position="406"/>
    </location>
</feature>
<feature type="non-terminal residue" evidence="16">
    <location>
        <position position="558"/>
    </location>
</feature>
<dbReference type="Pfam" id="PF00069">
    <property type="entry name" value="Pkinase"/>
    <property type="match status" value="1"/>
</dbReference>
<keyword evidence="8" id="KW-0479">Metal-binding</keyword>